<keyword evidence="4" id="KW-1133">Transmembrane helix</keyword>
<evidence type="ECO:0000256" key="4">
    <source>
        <dbReference type="SAM" id="Phobius"/>
    </source>
</evidence>
<dbReference type="Gene3D" id="1.10.287.1120">
    <property type="entry name" value="Bipartite methylase S protein"/>
    <property type="match status" value="1"/>
</dbReference>
<dbReference type="Gene3D" id="3.90.220.20">
    <property type="entry name" value="DNA methylase specificity domains"/>
    <property type="match status" value="2"/>
</dbReference>
<dbReference type="InterPro" id="IPR000055">
    <property type="entry name" value="Restrct_endonuc_typeI_TRD"/>
</dbReference>
<dbReference type="STRING" id="1291742.LOOC260_101050"/>
<dbReference type="InterPro" id="IPR044946">
    <property type="entry name" value="Restrct_endonuc_typeI_TRD_sf"/>
</dbReference>
<name>A0A0A1GUJ8_9LACO</name>
<feature type="domain" description="Type I restriction modification DNA specificity" evidence="5">
    <location>
        <begin position="250"/>
        <end position="412"/>
    </location>
</feature>
<dbReference type="EMBL" id="AP014680">
    <property type="protein sequence ID" value="BAP84684.1"/>
    <property type="molecule type" value="Genomic_DNA"/>
</dbReference>
<dbReference type="AlphaFoldDB" id="A0A0A1GUJ8"/>
<evidence type="ECO:0000259" key="5">
    <source>
        <dbReference type="Pfam" id="PF01420"/>
    </source>
</evidence>
<sequence>MACPCPKSFFDLPDSPEYVEPNSPNLRCSQTYPNLTTDLILKFRINVWEQRKLNDVVSQAKSYAFTRAIETTELTGFKYIHYGDIHTRVADKISDPSVLPNIKKGDYRYLSDNDVIIADASEDYKGIADSAILLHHKKYRIIAGLHTIAITPVGIQPLFLYYLLRTEQFKHYGYKVGTGLKVFGISFTNFSNFTFQEPNSTEQKNIYSILDSFDKLIAANQDKLDQLKDVKKLLMQKIFDQEWRFAGFTDPWEQRKLGDVGSVSMNKRIFKDQTSTNGDIPFYKIGTFGKKADSYIPIKLFNEYKKKYSYPEIGDTLISASGSIGRTVEYKGEKAYFQDSNIVWLNHSDELENSFLKQFYEIVKWYGLEGSTIKRLYNKNILETPICLPVVQEQRKIGFFLAILDDLIAANQCNQNKPWIHKPP</sequence>
<feature type="transmembrane region" description="Helical" evidence="4">
    <location>
        <begin position="141"/>
        <end position="164"/>
    </location>
</feature>
<dbReference type="Proteomes" id="UP000031620">
    <property type="component" value="Chromosome"/>
</dbReference>
<proteinExistence type="inferred from homology"/>
<keyword evidence="4" id="KW-0812">Transmembrane</keyword>
<comment type="similarity">
    <text evidence="1">Belongs to the type-I restriction system S methylase family.</text>
</comment>
<dbReference type="HOGENOM" id="CLU_021095_0_0_9"/>
<evidence type="ECO:0000256" key="1">
    <source>
        <dbReference type="ARBA" id="ARBA00010923"/>
    </source>
</evidence>
<dbReference type="REBASE" id="97121">
    <property type="entry name" value="S2.LhoC260ORF101020P"/>
</dbReference>
<dbReference type="KEGG" id="lho:LOOC260_101050"/>
<dbReference type="RefSeq" id="WP_157869559.1">
    <property type="nucleotide sequence ID" value="NZ_AP014680.1"/>
</dbReference>
<dbReference type="SUPFAM" id="SSF116734">
    <property type="entry name" value="DNA methylase specificity domain"/>
    <property type="match status" value="2"/>
</dbReference>
<evidence type="ECO:0000313" key="6">
    <source>
        <dbReference type="EMBL" id="BAP84684.1"/>
    </source>
</evidence>
<evidence type="ECO:0000313" key="7">
    <source>
        <dbReference type="Proteomes" id="UP000031620"/>
    </source>
</evidence>
<evidence type="ECO:0000256" key="3">
    <source>
        <dbReference type="ARBA" id="ARBA00023125"/>
    </source>
</evidence>
<keyword evidence="3" id="KW-0238">DNA-binding</keyword>
<dbReference type="PANTHER" id="PTHR30408">
    <property type="entry name" value="TYPE-1 RESTRICTION ENZYME ECOKI SPECIFICITY PROTEIN"/>
    <property type="match status" value="1"/>
</dbReference>
<reference evidence="6 7" key="1">
    <citation type="submission" date="2014-11" db="EMBL/GenBank/DDBJ databases">
        <title>Complete genome sequence and analysis of Lactobacillus hokkaidonensis LOOC260T.</title>
        <authorList>
            <person name="Tanizawa Y."/>
            <person name="Tohno M."/>
            <person name="Kaminuma E."/>
            <person name="Nakamura Y."/>
            <person name="Arita M."/>
        </authorList>
    </citation>
    <scope>NUCLEOTIDE SEQUENCE [LARGE SCALE GENOMIC DNA]</scope>
    <source>
        <strain evidence="6 7">LOOC260</strain>
    </source>
</reference>
<dbReference type="GO" id="GO:0003677">
    <property type="term" value="F:DNA binding"/>
    <property type="evidence" value="ECO:0007669"/>
    <property type="project" value="UniProtKB-KW"/>
</dbReference>
<keyword evidence="4" id="KW-0472">Membrane</keyword>
<dbReference type="InterPro" id="IPR052021">
    <property type="entry name" value="Type-I_RS_S_subunit"/>
</dbReference>
<gene>
    <name evidence="6" type="ORF">LOOC260_101050</name>
</gene>
<dbReference type="Pfam" id="PF01420">
    <property type="entry name" value="Methylase_S"/>
    <property type="match status" value="2"/>
</dbReference>
<dbReference type="PANTHER" id="PTHR30408:SF12">
    <property type="entry name" value="TYPE I RESTRICTION ENZYME MJAVIII SPECIFICITY SUBUNIT"/>
    <property type="match status" value="1"/>
</dbReference>
<feature type="domain" description="Type I restriction modification DNA specificity" evidence="5">
    <location>
        <begin position="48"/>
        <end position="228"/>
    </location>
</feature>
<dbReference type="CDD" id="cd17292">
    <property type="entry name" value="RMtype1_S_LlaA17I_TRD2-CR2_like"/>
    <property type="match status" value="1"/>
</dbReference>
<dbReference type="GO" id="GO:0009307">
    <property type="term" value="P:DNA restriction-modification system"/>
    <property type="evidence" value="ECO:0007669"/>
    <property type="project" value="UniProtKB-KW"/>
</dbReference>
<accession>A0A0A1GUJ8</accession>
<evidence type="ECO:0000256" key="2">
    <source>
        <dbReference type="ARBA" id="ARBA00022747"/>
    </source>
</evidence>
<protein>
    <recommendedName>
        <fullName evidence="5">Type I restriction modification DNA specificity domain-containing protein</fullName>
    </recommendedName>
</protein>
<keyword evidence="2" id="KW-0680">Restriction system</keyword>
<organism evidence="6 7">
    <name type="scientific">Paucilactobacillus hokkaidonensis JCM 18461</name>
    <dbReference type="NCBI Taxonomy" id="1291742"/>
    <lineage>
        <taxon>Bacteria</taxon>
        <taxon>Bacillati</taxon>
        <taxon>Bacillota</taxon>
        <taxon>Bacilli</taxon>
        <taxon>Lactobacillales</taxon>
        <taxon>Lactobacillaceae</taxon>
        <taxon>Paucilactobacillus</taxon>
    </lineage>
</organism>